<comment type="caution">
    <text evidence="2">The sequence shown here is derived from an EMBL/GenBank/DDBJ whole genome shotgun (WGS) entry which is preliminary data.</text>
</comment>
<evidence type="ECO:0000313" key="2">
    <source>
        <dbReference type="EMBL" id="GIY43974.1"/>
    </source>
</evidence>
<evidence type="ECO:0000256" key="1">
    <source>
        <dbReference type="SAM" id="MobiDB-lite"/>
    </source>
</evidence>
<organism evidence="2 3">
    <name type="scientific">Caerostris darwini</name>
    <dbReference type="NCBI Taxonomy" id="1538125"/>
    <lineage>
        <taxon>Eukaryota</taxon>
        <taxon>Metazoa</taxon>
        <taxon>Ecdysozoa</taxon>
        <taxon>Arthropoda</taxon>
        <taxon>Chelicerata</taxon>
        <taxon>Arachnida</taxon>
        <taxon>Araneae</taxon>
        <taxon>Araneomorphae</taxon>
        <taxon>Entelegynae</taxon>
        <taxon>Araneoidea</taxon>
        <taxon>Araneidae</taxon>
        <taxon>Caerostris</taxon>
    </lineage>
</organism>
<reference evidence="2 3" key="1">
    <citation type="submission" date="2021-06" db="EMBL/GenBank/DDBJ databases">
        <title>Caerostris darwini draft genome.</title>
        <authorList>
            <person name="Kono N."/>
            <person name="Arakawa K."/>
        </authorList>
    </citation>
    <scope>NUCLEOTIDE SEQUENCE [LARGE SCALE GENOMIC DNA]</scope>
</reference>
<keyword evidence="3" id="KW-1185">Reference proteome</keyword>
<protein>
    <submittedName>
        <fullName evidence="2">Uncharacterized protein</fullName>
    </submittedName>
</protein>
<dbReference type="Proteomes" id="UP001054837">
    <property type="component" value="Unassembled WGS sequence"/>
</dbReference>
<gene>
    <name evidence="2" type="ORF">CDAR_423021</name>
</gene>
<name>A0AAV4TFH9_9ARAC</name>
<proteinExistence type="predicted"/>
<dbReference type="EMBL" id="BPLQ01009436">
    <property type="protein sequence ID" value="GIY43974.1"/>
    <property type="molecule type" value="Genomic_DNA"/>
</dbReference>
<feature type="compositionally biased region" description="Polar residues" evidence="1">
    <location>
        <begin position="62"/>
        <end position="86"/>
    </location>
</feature>
<evidence type="ECO:0000313" key="3">
    <source>
        <dbReference type="Proteomes" id="UP001054837"/>
    </source>
</evidence>
<accession>A0AAV4TFH9</accession>
<dbReference type="AlphaFoldDB" id="A0AAV4TFH9"/>
<feature type="region of interest" description="Disordered" evidence="1">
    <location>
        <begin position="62"/>
        <end position="93"/>
    </location>
</feature>
<sequence length="120" mass="13275">MQQRWTLKKSPLLICGLGLNEREPGLLLGDTENPANTDTPLALLTLISETACFFVSSIVPPAQQQTPGVNDSVNNVPGTPPSQRQYVTRPPPTDEGLEHPLYLFNTVAFRIMLAREIRHI</sequence>